<evidence type="ECO:0000256" key="1">
    <source>
        <dbReference type="SAM" id="SignalP"/>
    </source>
</evidence>
<dbReference type="AlphaFoldDB" id="A0A5C6A2Z2"/>
<dbReference type="Proteomes" id="UP000320176">
    <property type="component" value="Unassembled WGS sequence"/>
</dbReference>
<dbReference type="RefSeq" id="WP_146522577.1">
    <property type="nucleotide sequence ID" value="NZ_CP151726.1"/>
</dbReference>
<feature type="signal peptide" evidence="1">
    <location>
        <begin position="1"/>
        <end position="20"/>
    </location>
</feature>
<dbReference type="InterPro" id="IPR029058">
    <property type="entry name" value="AB_hydrolase_fold"/>
</dbReference>
<reference evidence="2 3" key="1">
    <citation type="submission" date="2019-02" db="EMBL/GenBank/DDBJ databases">
        <title>Deep-cultivation of Planctomycetes and their phenomic and genomic characterization uncovers novel biology.</title>
        <authorList>
            <person name="Wiegand S."/>
            <person name="Jogler M."/>
            <person name="Boedeker C."/>
            <person name="Pinto D."/>
            <person name="Vollmers J."/>
            <person name="Rivas-Marin E."/>
            <person name="Kohn T."/>
            <person name="Peeters S.H."/>
            <person name="Heuer A."/>
            <person name="Rast P."/>
            <person name="Oberbeckmann S."/>
            <person name="Bunk B."/>
            <person name="Jeske O."/>
            <person name="Meyerdierks A."/>
            <person name="Storesund J.E."/>
            <person name="Kallscheuer N."/>
            <person name="Luecker S."/>
            <person name="Lage O.M."/>
            <person name="Pohl T."/>
            <person name="Merkel B.J."/>
            <person name="Hornburger P."/>
            <person name="Mueller R.-W."/>
            <person name="Bruemmer F."/>
            <person name="Labrenz M."/>
            <person name="Spormann A.M."/>
            <person name="Op Den Camp H."/>
            <person name="Overmann J."/>
            <person name="Amann R."/>
            <person name="Jetten M.S.M."/>
            <person name="Mascher T."/>
            <person name="Medema M.H."/>
            <person name="Devos D.P."/>
            <person name="Kaster A.-K."/>
            <person name="Ovreas L."/>
            <person name="Rohde M."/>
            <person name="Galperin M.Y."/>
            <person name="Jogler C."/>
        </authorList>
    </citation>
    <scope>NUCLEOTIDE SEQUENCE [LARGE SCALE GENOMIC DNA]</scope>
    <source>
        <strain evidence="2 3">Pla52n</strain>
    </source>
</reference>
<evidence type="ECO:0000313" key="3">
    <source>
        <dbReference type="Proteomes" id="UP000320176"/>
    </source>
</evidence>
<dbReference type="GO" id="GO:0016787">
    <property type="term" value="F:hydrolase activity"/>
    <property type="evidence" value="ECO:0007669"/>
    <property type="project" value="UniProtKB-KW"/>
</dbReference>
<dbReference type="PANTHER" id="PTHR22946:SF8">
    <property type="entry name" value="ACETYL XYLAN ESTERASE DOMAIN-CONTAINING PROTEIN"/>
    <property type="match status" value="1"/>
</dbReference>
<dbReference type="EMBL" id="SJPN01000008">
    <property type="protein sequence ID" value="TWT93735.1"/>
    <property type="molecule type" value="Genomic_DNA"/>
</dbReference>
<dbReference type="InterPro" id="IPR025890">
    <property type="entry name" value="Abhydrolase_bac"/>
</dbReference>
<accession>A0A5C6A2Z2</accession>
<proteinExistence type="predicted"/>
<feature type="chain" id="PRO_5022932229" evidence="1">
    <location>
        <begin position="21"/>
        <end position="762"/>
    </location>
</feature>
<evidence type="ECO:0000313" key="2">
    <source>
        <dbReference type="EMBL" id="TWT93735.1"/>
    </source>
</evidence>
<dbReference type="InterPro" id="IPR050261">
    <property type="entry name" value="FrsA_esterase"/>
</dbReference>
<dbReference type="Pfam" id="PF12715">
    <property type="entry name" value="Abhydrolase_7"/>
    <property type="match status" value="1"/>
</dbReference>
<keyword evidence="3" id="KW-1185">Reference proteome</keyword>
<dbReference type="PANTHER" id="PTHR22946">
    <property type="entry name" value="DIENELACTONE HYDROLASE DOMAIN-CONTAINING PROTEIN-RELATED"/>
    <property type="match status" value="1"/>
</dbReference>
<name>A0A5C6A2Z2_9BACT</name>
<protein>
    <submittedName>
        <fullName evidence="2">Alpha/beta hydrolase family protein</fullName>
    </submittedName>
</protein>
<sequence length="762" mass="85742" precursor="true">MKASIYNLLRVLVVSCLAFAASANLTADEPAATRPLQNLPEEPAAEMVAGIDRFLLQQLALTGQQRDKHWQERRQWDENRQFLIQQLGLEPQRYSPTTGFLHEDSPVHSGDTFTATHVRWPVLGHPAPQAADAVGMWGEAIHLRPHAPAGRLTIVMPDADELPESWLFPLEVESDDDQHAWQNRRVYLQTLAQSGTDVIIVATVNRGLHQHNSATMTRREYLHRAAFELGRTLTGYEIQTIQSLLDRFADYQHKSVYAAGESINAALMATAIDSRVDSLTVEGLIGTRANVWSEPISRQIFGLHNRFDNAHLLALIAPRKVTVIEARNYSIELPGGGGAPATWQSPDRAEYEAQLVVLREVCKREGLTLSSWFNSLPDDAHLMPHRNSAIQLAKSSNVNTILAQASRRSDRLFDTIDAYNQLLLTESEYEREGYLNIGLQRNDHETNVVDASSIAAYQDSIEPFRDDFRENVIGWYDEPLLAPDPRSTVAFQGESWTAHHVMLDVFPDVFAYGILLLPNDIQPTDSRPVVVCQHGLEGRPEDTIRGDHRAYHDYAAKLADMGYVVFAPQNPYIGQDKFRTLQRKSYPMGKTLFSVIGAQHQQILGWLKTVPGVNADKIAFYGLSYGGKSAMRLPALLPDYCLSICSADFNDWVWKNASSRSRYSYIGTGEYEIFEFGLGKKFNYAEMAALIAPRPFMVERGHHDGVAPDDRVAKEFAKVRYLYEARLQLADRCEIEWFNGPHTINGQGTFQFLEKHLGKAKD</sequence>
<gene>
    <name evidence="2" type="ORF">Pla52n_55630</name>
</gene>
<keyword evidence="2" id="KW-0378">Hydrolase</keyword>
<dbReference type="Gene3D" id="3.40.50.1820">
    <property type="entry name" value="alpha/beta hydrolase"/>
    <property type="match status" value="2"/>
</dbReference>
<dbReference type="SUPFAM" id="SSF53474">
    <property type="entry name" value="alpha/beta-Hydrolases"/>
    <property type="match status" value="1"/>
</dbReference>
<comment type="caution">
    <text evidence="2">The sequence shown here is derived from an EMBL/GenBank/DDBJ whole genome shotgun (WGS) entry which is preliminary data.</text>
</comment>
<dbReference type="OrthoDB" id="8183145at2"/>
<organism evidence="2 3">
    <name type="scientific">Stieleria varia</name>
    <dbReference type="NCBI Taxonomy" id="2528005"/>
    <lineage>
        <taxon>Bacteria</taxon>
        <taxon>Pseudomonadati</taxon>
        <taxon>Planctomycetota</taxon>
        <taxon>Planctomycetia</taxon>
        <taxon>Pirellulales</taxon>
        <taxon>Pirellulaceae</taxon>
        <taxon>Stieleria</taxon>
    </lineage>
</organism>
<keyword evidence="1" id="KW-0732">Signal</keyword>